<dbReference type="EMBL" id="VVYV01000002">
    <property type="protein sequence ID" value="KAA5423317.1"/>
    <property type="molecule type" value="Genomic_DNA"/>
</dbReference>
<dbReference type="Proteomes" id="UP000448877">
    <property type="component" value="Unassembled WGS sequence"/>
</dbReference>
<sequence length="142" mass="16596">MKTFNFKWMAGMLLVMLCMGLSSCSDDDDDVDPSSLIGTWQLNHSKGYEIYDGEREDWDENDDSMFFRFETDGTCSEWEKGYEQDKEYGKYQIKGDKLIVIDSDSERSEATIKKLTSNRLELETKESGTDEYYDYSVFIKIQ</sequence>
<dbReference type="RefSeq" id="WP_007218995.1">
    <property type="nucleotide sequence ID" value="NZ_CABMLT010000031.1"/>
</dbReference>
<dbReference type="AlphaFoldDB" id="A0A120A0K0"/>
<dbReference type="PROSITE" id="PS51257">
    <property type="entry name" value="PROKAR_LIPOPROTEIN"/>
    <property type="match status" value="1"/>
</dbReference>
<reference evidence="3 4" key="1">
    <citation type="journal article" date="2019" name="Nat. Med.">
        <title>A library of human gut bacterial isolates paired with longitudinal multiomics data enables mechanistic microbiome research.</title>
        <authorList>
            <person name="Poyet M."/>
            <person name="Groussin M."/>
            <person name="Gibbons S.M."/>
            <person name="Avila-Pacheco J."/>
            <person name="Jiang X."/>
            <person name="Kearney S.M."/>
            <person name="Perrotta A.R."/>
            <person name="Berdy B."/>
            <person name="Zhao S."/>
            <person name="Lieberman T.D."/>
            <person name="Swanson P.K."/>
            <person name="Smith M."/>
            <person name="Roesemann S."/>
            <person name="Alexander J.E."/>
            <person name="Rich S.A."/>
            <person name="Livny J."/>
            <person name="Vlamakis H."/>
            <person name="Clish C."/>
            <person name="Bullock K."/>
            <person name="Deik A."/>
            <person name="Scott J."/>
            <person name="Pierce K.A."/>
            <person name="Xavier R.J."/>
            <person name="Alm E.J."/>
        </authorList>
    </citation>
    <scope>NUCLEOTIDE SEQUENCE [LARGE SCALE GENOMIC DNA]</scope>
    <source>
        <strain evidence="3 4">BIOML-A6</strain>
    </source>
</reference>
<feature type="domain" description="Lipocalin-like" evidence="2">
    <location>
        <begin position="36"/>
        <end position="122"/>
    </location>
</feature>
<dbReference type="InterPro" id="IPR024311">
    <property type="entry name" value="Lipocalin-like"/>
</dbReference>
<comment type="caution">
    <text evidence="3">The sequence shown here is derived from an EMBL/GenBank/DDBJ whole genome shotgun (WGS) entry which is preliminary data.</text>
</comment>
<evidence type="ECO:0000256" key="1">
    <source>
        <dbReference type="SAM" id="SignalP"/>
    </source>
</evidence>
<dbReference type="GeneID" id="66307055"/>
<organism evidence="3 4">
    <name type="scientific">Bacteroides cellulosilyticus</name>
    <dbReference type="NCBI Taxonomy" id="246787"/>
    <lineage>
        <taxon>Bacteria</taxon>
        <taxon>Pseudomonadati</taxon>
        <taxon>Bacteroidota</taxon>
        <taxon>Bacteroidia</taxon>
        <taxon>Bacteroidales</taxon>
        <taxon>Bacteroidaceae</taxon>
        <taxon>Bacteroides</taxon>
    </lineage>
</organism>
<feature type="chain" id="PRO_5030020457" evidence="1">
    <location>
        <begin position="28"/>
        <end position="142"/>
    </location>
</feature>
<feature type="signal peptide" evidence="1">
    <location>
        <begin position="1"/>
        <end position="27"/>
    </location>
</feature>
<keyword evidence="1" id="KW-0732">Signal</keyword>
<evidence type="ECO:0000313" key="3">
    <source>
        <dbReference type="EMBL" id="KAA5423317.1"/>
    </source>
</evidence>
<dbReference type="Pfam" id="PF13648">
    <property type="entry name" value="Lipocalin_4"/>
    <property type="match status" value="1"/>
</dbReference>
<gene>
    <name evidence="3" type="ORF">F2Y81_01730</name>
</gene>
<protein>
    <submittedName>
        <fullName evidence="3">Lipocalin family protein</fullName>
    </submittedName>
</protein>
<accession>A0A120A0K0</accession>
<evidence type="ECO:0000313" key="4">
    <source>
        <dbReference type="Proteomes" id="UP000448877"/>
    </source>
</evidence>
<name>A0A120A0K0_9BACE</name>
<evidence type="ECO:0000259" key="2">
    <source>
        <dbReference type="Pfam" id="PF13648"/>
    </source>
</evidence>
<proteinExistence type="predicted"/>